<organism evidence="2 3">
    <name type="scientific">Actinomadura craniellae</name>
    <dbReference type="NCBI Taxonomy" id="2231787"/>
    <lineage>
        <taxon>Bacteria</taxon>
        <taxon>Bacillati</taxon>
        <taxon>Actinomycetota</taxon>
        <taxon>Actinomycetes</taxon>
        <taxon>Streptosporangiales</taxon>
        <taxon>Thermomonosporaceae</taxon>
        <taxon>Actinomadura</taxon>
    </lineage>
</organism>
<dbReference type="RefSeq" id="WP_111870266.1">
    <property type="nucleotide sequence ID" value="NZ_QLYX01000012.1"/>
</dbReference>
<dbReference type="OrthoDB" id="3574881at2"/>
<dbReference type="Proteomes" id="UP000251891">
    <property type="component" value="Unassembled WGS sequence"/>
</dbReference>
<evidence type="ECO:0000313" key="2">
    <source>
        <dbReference type="EMBL" id="RAY12659.1"/>
    </source>
</evidence>
<protein>
    <submittedName>
        <fullName evidence="2">Nuclear transport factor 2 family protein</fullName>
    </submittedName>
</protein>
<dbReference type="EMBL" id="QLYX01000012">
    <property type="protein sequence ID" value="RAY12659.1"/>
    <property type="molecule type" value="Genomic_DNA"/>
</dbReference>
<evidence type="ECO:0000313" key="3">
    <source>
        <dbReference type="Proteomes" id="UP000251891"/>
    </source>
</evidence>
<reference evidence="2 3" key="1">
    <citation type="submission" date="2018-06" db="EMBL/GenBank/DDBJ databases">
        <title>Actinomadura craniellae sp. nov. isolated from marine sponge Craniella sp.</title>
        <authorList>
            <person name="Li L."/>
            <person name="Xu Q.H."/>
            <person name="Lin H.W."/>
            <person name="Lu Y.H."/>
        </authorList>
    </citation>
    <scope>NUCLEOTIDE SEQUENCE [LARGE SCALE GENOMIC DNA]</scope>
    <source>
        <strain evidence="2 3">LHW63021</strain>
    </source>
</reference>
<keyword evidence="3" id="KW-1185">Reference proteome</keyword>
<evidence type="ECO:0000259" key="1">
    <source>
        <dbReference type="Pfam" id="PF12680"/>
    </source>
</evidence>
<dbReference type="SUPFAM" id="SSF54427">
    <property type="entry name" value="NTF2-like"/>
    <property type="match status" value="1"/>
</dbReference>
<dbReference type="InterPro" id="IPR032710">
    <property type="entry name" value="NTF2-like_dom_sf"/>
</dbReference>
<sequence>MTGIARDGAVQLVNEMARRFRAGDHDGAFDLLHPEFRIQQPESLPHGGWHHGRAGMVAMGAEFARHWDRAIGEPRVLDCGGSAAVQITTQTWTAKSSGRAATVDVVELFSVADGRIAEIRVFQQDTHALLATLDEPGAGRSAP</sequence>
<feature type="domain" description="SnoaL-like" evidence="1">
    <location>
        <begin position="13"/>
        <end position="119"/>
    </location>
</feature>
<comment type="caution">
    <text evidence="2">The sequence shown here is derived from an EMBL/GenBank/DDBJ whole genome shotgun (WGS) entry which is preliminary data.</text>
</comment>
<dbReference type="Gene3D" id="3.10.450.50">
    <property type="match status" value="1"/>
</dbReference>
<dbReference type="AlphaFoldDB" id="A0A365H0T4"/>
<name>A0A365H0T4_9ACTN</name>
<dbReference type="Pfam" id="PF12680">
    <property type="entry name" value="SnoaL_2"/>
    <property type="match status" value="1"/>
</dbReference>
<dbReference type="InterPro" id="IPR037401">
    <property type="entry name" value="SnoaL-like"/>
</dbReference>
<accession>A0A365H0T4</accession>
<proteinExistence type="predicted"/>
<gene>
    <name evidence="2" type="ORF">DPM19_23990</name>
</gene>